<evidence type="ECO:0000313" key="3">
    <source>
        <dbReference type="Proteomes" id="UP000054387"/>
    </source>
</evidence>
<accession>A0A0W1R759</accession>
<sequence length="100" mass="10825">MPEQQQVAAFLDQYDMHADPAYQLLDLTSEVGELAADATKSSQWGASPEDLDVESDELGDALFSLLTVAESLDIDAGDALRESLEKYQQRIVDTGSASSE</sequence>
<dbReference type="SUPFAM" id="SSF101386">
    <property type="entry name" value="all-alpha NTP pyrophosphatases"/>
    <property type="match status" value="1"/>
</dbReference>
<dbReference type="RefSeq" id="WP_058583004.1">
    <property type="nucleotide sequence ID" value="NZ_LOPU01000030.1"/>
</dbReference>
<dbReference type="Pfam" id="PF03819">
    <property type="entry name" value="MazG"/>
    <property type="match status" value="1"/>
</dbReference>
<dbReference type="AlphaFoldDB" id="A0A0W1R759"/>
<comment type="caution">
    <text evidence="2">The sequence shown here is derived from an EMBL/GenBank/DDBJ whole genome shotgun (WGS) entry which is preliminary data.</text>
</comment>
<proteinExistence type="predicted"/>
<evidence type="ECO:0000313" key="2">
    <source>
        <dbReference type="EMBL" id="KTG08720.1"/>
    </source>
</evidence>
<dbReference type="Proteomes" id="UP000054387">
    <property type="component" value="Unassembled WGS sequence"/>
</dbReference>
<evidence type="ECO:0000259" key="1">
    <source>
        <dbReference type="Pfam" id="PF03819"/>
    </source>
</evidence>
<reference evidence="2 3" key="1">
    <citation type="submission" date="2015-12" db="EMBL/GenBank/DDBJ databases">
        <title>Haloprofundus marisrubri gen. nov., sp. nov., an extremely halophilic archaeon isolated from the Discovery deep brine-seawater interface in the Red Sea.</title>
        <authorList>
            <person name="Zhang G."/>
            <person name="Stingl U."/>
            <person name="Rashid M."/>
        </authorList>
    </citation>
    <scope>NUCLEOTIDE SEQUENCE [LARGE SCALE GENOMIC DNA]</scope>
    <source>
        <strain evidence="2 3">SB9</strain>
    </source>
</reference>
<feature type="domain" description="NTP pyrophosphohydrolase MazG-like" evidence="1">
    <location>
        <begin position="25"/>
        <end position="90"/>
    </location>
</feature>
<dbReference type="InterPro" id="IPR004518">
    <property type="entry name" value="MazG-like_dom"/>
</dbReference>
<keyword evidence="3" id="KW-1185">Reference proteome</keyword>
<organism evidence="2 3">
    <name type="scientific">Haloprofundus marisrubri</name>
    <dbReference type="NCBI Taxonomy" id="1514971"/>
    <lineage>
        <taxon>Archaea</taxon>
        <taxon>Methanobacteriati</taxon>
        <taxon>Methanobacteriota</taxon>
        <taxon>Stenosarchaea group</taxon>
        <taxon>Halobacteria</taxon>
        <taxon>Halobacteriales</taxon>
        <taxon>Haloferacaceae</taxon>
        <taxon>Haloprofundus</taxon>
    </lineage>
</organism>
<dbReference type="OrthoDB" id="85269at2157"/>
<gene>
    <name evidence="2" type="ORF">AUR64_18140</name>
</gene>
<dbReference type="EMBL" id="LOPU01000030">
    <property type="protein sequence ID" value="KTG08720.1"/>
    <property type="molecule type" value="Genomic_DNA"/>
</dbReference>
<keyword evidence="2" id="KW-0378">Hydrolase</keyword>
<protein>
    <submittedName>
        <fullName evidence="2">Nucleotide pyrophosphohydrolase</fullName>
    </submittedName>
</protein>
<dbReference type="Gene3D" id="1.10.287.1080">
    <property type="entry name" value="MazG-like"/>
    <property type="match status" value="1"/>
</dbReference>
<dbReference type="STRING" id="1514971.AUR64_18140"/>
<dbReference type="GO" id="GO:0016787">
    <property type="term" value="F:hydrolase activity"/>
    <property type="evidence" value="ECO:0007669"/>
    <property type="project" value="UniProtKB-KW"/>
</dbReference>
<name>A0A0W1R759_9EURY</name>